<evidence type="ECO:0000256" key="7">
    <source>
        <dbReference type="HAMAP-Rule" id="MF_00375"/>
    </source>
</evidence>
<dbReference type="NCBIfam" id="TIGR00713">
    <property type="entry name" value="hemL"/>
    <property type="match status" value="1"/>
</dbReference>
<keyword evidence="4 7" id="KW-0663">Pyridoxal phosphate</keyword>
<evidence type="ECO:0000256" key="4">
    <source>
        <dbReference type="ARBA" id="ARBA00022898"/>
    </source>
</evidence>
<dbReference type="PROSITE" id="PS00600">
    <property type="entry name" value="AA_TRANSFER_CLASS_3"/>
    <property type="match status" value="1"/>
</dbReference>
<dbReference type="EMBL" id="ABZS01000129">
    <property type="protein sequence ID" value="EEP60232.1"/>
    <property type="molecule type" value="Genomic_DNA"/>
</dbReference>
<comment type="similarity">
    <text evidence="3 7">Belongs to the class-III pyridoxal-phosphate-dependent aminotransferase family. HemL subfamily.</text>
</comment>
<evidence type="ECO:0000256" key="6">
    <source>
        <dbReference type="ARBA" id="ARBA00023244"/>
    </source>
</evidence>
<dbReference type="PANTHER" id="PTHR43713:SF3">
    <property type="entry name" value="GLUTAMATE-1-SEMIALDEHYDE 2,1-AMINOMUTASE 1, CHLOROPLASTIC-RELATED"/>
    <property type="match status" value="1"/>
</dbReference>
<keyword evidence="6 7" id="KW-0627">Porphyrin biosynthesis</keyword>
<dbReference type="InterPro" id="IPR015422">
    <property type="entry name" value="PyrdxlP-dep_Trfase_small"/>
</dbReference>
<evidence type="ECO:0000256" key="3">
    <source>
        <dbReference type="ARBA" id="ARBA00008981"/>
    </source>
</evidence>
<dbReference type="GO" id="GO:0030170">
    <property type="term" value="F:pyridoxal phosphate binding"/>
    <property type="evidence" value="ECO:0007669"/>
    <property type="project" value="InterPro"/>
</dbReference>
<keyword evidence="5 7" id="KW-0413">Isomerase</keyword>
<feature type="modified residue" description="N6-(pyridoxal phosphate)lysine" evidence="7">
    <location>
        <position position="267"/>
    </location>
</feature>
<evidence type="ECO:0000256" key="2">
    <source>
        <dbReference type="ARBA" id="ARBA00004819"/>
    </source>
</evidence>
<dbReference type="GO" id="GO:0042286">
    <property type="term" value="F:glutamate-1-semialdehyde 2,1-aminomutase activity"/>
    <property type="evidence" value="ECO:0007669"/>
    <property type="project" value="UniProtKB-UniRule"/>
</dbReference>
<dbReference type="OrthoDB" id="9807885at2"/>
<dbReference type="RefSeq" id="WP_007547491.1">
    <property type="nucleotide sequence ID" value="NZ_ABZS01000129.1"/>
</dbReference>
<sequence>MNTQKSKELFQEAQKYLVGGVNSPVRAFKAVEADPIFIKKGKGCRIWDVDDNEYIDYVLSWGPLILGHAHDQVINAIKQISNYGTSFGAPTELEVEMAKAVIDAVKSVEMVRFVNSGTEATMSAIRLARGYTKRKKIIKFDGCYHGHGDSLLVSAGSGVATLGIPGTPGIPEELASLTIVLPYNNIEAVEEAFEKYGDDIACVIIEPVAGNMGVVAPSKEYHQKLREITRKYGALLIFDEVMTGFRLSYGGAQELYDIDPDLTTFGKVIGGGLPVGAYGGKREIMEYVAPVGPVYQAGTLSGNPLAMTAGLTQLQLLKQLNPYQELDEKGRFLEEGFKKISQETGVPVAVNRVGSMITVFFTDKEVVDFTTAKTSDSKKFAKFFRCMLEKGVYLPASQFEAFFLSTAHSQRDLEDTLNKAYECFKQLS</sequence>
<dbReference type="CDD" id="cd00610">
    <property type="entry name" value="OAT_like"/>
    <property type="match status" value="1"/>
</dbReference>
<dbReference type="InterPro" id="IPR015421">
    <property type="entry name" value="PyrdxlP-dep_Trfase_major"/>
</dbReference>
<dbReference type="Pfam" id="PF00202">
    <property type="entry name" value="Aminotran_3"/>
    <property type="match status" value="1"/>
</dbReference>
<dbReference type="AlphaFoldDB" id="C4FL18"/>
<dbReference type="SUPFAM" id="SSF53383">
    <property type="entry name" value="PLP-dependent transferases"/>
    <property type="match status" value="1"/>
</dbReference>
<name>C4FL18_9AQUI</name>
<comment type="pathway">
    <text evidence="2">Porphyrin-containing compound metabolism; protoporphyrin-IX biosynthesis; 5-aminolevulinate from L-glutamyl-tRNA(Glu): step 2/2.</text>
</comment>
<evidence type="ECO:0000256" key="5">
    <source>
        <dbReference type="ARBA" id="ARBA00023235"/>
    </source>
</evidence>
<comment type="caution">
    <text evidence="8">The sequence shown here is derived from an EMBL/GenBank/DDBJ whole genome shotgun (WGS) entry which is preliminary data.</text>
</comment>
<evidence type="ECO:0000313" key="8">
    <source>
        <dbReference type="EMBL" id="EEP60232.1"/>
    </source>
</evidence>
<keyword evidence="7" id="KW-0963">Cytoplasm</keyword>
<dbReference type="PANTHER" id="PTHR43713">
    <property type="entry name" value="GLUTAMATE-1-SEMIALDEHYDE 2,1-AMINOMUTASE"/>
    <property type="match status" value="1"/>
</dbReference>
<comment type="subcellular location">
    <subcellularLocation>
        <location evidence="7">Cytoplasm</location>
    </subcellularLocation>
</comment>
<dbReference type="Proteomes" id="UP000005540">
    <property type="component" value="Unassembled WGS sequence"/>
</dbReference>
<dbReference type="GO" id="GO:0005737">
    <property type="term" value="C:cytoplasm"/>
    <property type="evidence" value="ECO:0007669"/>
    <property type="project" value="UniProtKB-SubCell"/>
</dbReference>
<reference evidence="8 9" key="1">
    <citation type="submission" date="2009-04" db="EMBL/GenBank/DDBJ databases">
        <authorList>
            <person name="Reysenbach A.-L."/>
            <person name="Heidelberg J.F."/>
            <person name="Nelson W.C."/>
        </authorList>
    </citation>
    <scope>NUCLEOTIDE SEQUENCE [LARGE SCALE GENOMIC DNA]</scope>
    <source>
        <strain evidence="8 9">SS-5</strain>
    </source>
</reference>
<dbReference type="InterPro" id="IPR004639">
    <property type="entry name" value="4pyrrol_synth_GluAld_NH2Trfase"/>
</dbReference>
<dbReference type="HAMAP" id="MF_00375">
    <property type="entry name" value="HemL_aminotrans_3"/>
    <property type="match status" value="1"/>
</dbReference>
<dbReference type="InterPro" id="IPR015424">
    <property type="entry name" value="PyrdxlP-dep_Trfase"/>
</dbReference>
<comment type="catalytic activity">
    <reaction evidence="7">
        <text>(S)-4-amino-5-oxopentanoate = 5-aminolevulinate</text>
        <dbReference type="Rhea" id="RHEA:14265"/>
        <dbReference type="ChEBI" id="CHEBI:57501"/>
        <dbReference type="ChEBI" id="CHEBI:356416"/>
        <dbReference type="EC" id="5.4.3.8"/>
    </reaction>
</comment>
<dbReference type="NCBIfam" id="NF000818">
    <property type="entry name" value="PRK00062.1"/>
    <property type="match status" value="1"/>
</dbReference>
<accession>C4FL18</accession>
<gene>
    <name evidence="7 8" type="primary">hemL</name>
    <name evidence="8" type="ORF">SULYE_1272</name>
</gene>
<dbReference type="GO" id="GO:0008483">
    <property type="term" value="F:transaminase activity"/>
    <property type="evidence" value="ECO:0007669"/>
    <property type="project" value="InterPro"/>
</dbReference>
<organism evidence="8 9">
    <name type="scientific">Sulfurihydrogenibium yellowstonense SS-5</name>
    <dbReference type="NCBI Taxonomy" id="432331"/>
    <lineage>
        <taxon>Bacteria</taxon>
        <taxon>Pseudomonadati</taxon>
        <taxon>Aquificota</taxon>
        <taxon>Aquificia</taxon>
        <taxon>Aquificales</taxon>
        <taxon>Hydrogenothermaceae</taxon>
        <taxon>Sulfurihydrogenibium</taxon>
    </lineage>
</organism>
<comment type="cofactor">
    <cofactor evidence="1 7">
        <name>pyridoxal 5'-phosphate</name>
        <dbReference type="ChEBI" id="CHEBI:597326"/>
    </cofactor>
</comment>
<keyword evidence="9" id="KW-1185">Reference proteome</keyword>
<dbReference type="Gene3D" id="3.40.640.10">
    <property type="entry name" value="Type I PLP-dependent aspartate aminotransferase-like (Major domain)"/>
    <property type="match status" value="1"/>
</dbReference>
<dbReference type="InterPro" id="IPR049704">
    <property type="entry name" value="Aminotrans_3_PPA_site"/>
</dbReference>
<dbReference type="InterPro" id="IPR005814">
    <property type="entry name" value="Aminotrans_3"/>
</dbReference>
<protein>
    <recommendedName>
        <fullName evidence="7">Glutamate-1-semialdehyde 2,1-aminomutase</fullName>
        <shortName evidence="7">GSA</shortName>
        <ecNumber evidence="7">5.4.3.8</ecNumber>
    </recommendedName>
    <alternativeName>
        <fullName evidence="7">Glutamate-1-semialdehyde aminotransferase</fullName>
        <shortName evidence="7">GSA-AT</shortName>
    </alternativeName>
</protein>
<dbReference type="Gene3D" id="3.90.1150.10">
    <property type="entry name" value="Aspartate Aminotransferase, domain 1"/>
    <property type="match status" value="1"/>
</dbReference>
<dbReference type="UniPathway" id="UPA00251">
    <property type="reaction ID" value="UER00317"/>
</dbReference>
<proteinExistence type="inferred from homology"/>
<evidence type="ECO:0000313" key="9">
    <source>
        <dbReference type="Proteomes" id="UP000005540"/>
    </source>
</evidence>
<comment type="subunit">
    <text evidence="7">Homodimer.</text>
</comment>
<dbReference type="GO" id="GO:0006782">
    <property type="term" value="P:protoporphyrinogen IX biosynthetic process"/>
    <property type="evidence" value="ECO:0007669"/>
    <property type="project" value="UniProtKB-UniRule"/>
</dbReference>
<dbReference type="FunFam" id="3.40.640.10:FF:000021">
    <property type="entry name" value="Glutamate-1-semialdehyde 2,1-aminomutase"/>
    <property type="match status" value="1"/>
</dbReference>
<evidence type="ECO:0000256" key="1">
    <source>
        <dbReference type="ARBA" id="ARBA00001933"/>
    </source>
</evidence>
<dbReference type="EC" id="5.4.3.8" evidence="7"/>